<protein>
    <submittedName>
        <fullName evidence="2">(spotted green pufferfish) hypothetical protein</fullName>
    </submittedName>
</protein>
<name>Q4SMP8_TETNG</name>
<organism evidence="2">
    <name type="scientific">Tetraodon nigroviridis</name>
    <name type="common">Spotted green pufferfish</name>
    <name type="synonym">Chelonodon nigroviridis</name>
    <dbReference type="NCBI Taxonomy" id="99883"/>
    <lineage>
        <taxon>Eukaryota</taxon>
        <taxon>Metazoa</taxon>
        <taxon>Chordata</taxon>
        <taxon>Craniata</taxon>
        <taxon>Vertebrata</taxon>
        <taxon>Euteleostomi</taxon>
        <taxon>Actinopterygii</taxon>
        <taxon>Neopterygii</taxon>
        <taxon>Teleostei</taxon>
        <taxon>Neoteleostei</taxon>
        <taxon>Acanthomorphata</taxon>
        <taxon>Eupercaria</taxon>
        <taxon>Tetraodontiformes</taxon>
        <taxon>Tetradontoidea</taxon>
        <taxon>Tetraodontidae</taxon>
        <taxon>Tetraodon</taxon>
    </lineage>
</organism>
<dbReference type="EMBL" id="CAAE01014545">
    <property type="protein sequence ID" value="CAF98084.1"/>
    <property type="molecule type" value="Genomic_DNA"/>
</dbReference>
<dbReference type="AlphaFoldDB" id="Q4SMP8"/>
<reference evidence="2" key="1">
    <citation type="journal article" date="2004" name="Nature">
        <title>Genome duplication in the teleost fish Tetraodon nigroviridis reveals the early vertebrate proto-karyotype.</title>
        <authorList>
            <person name="Jaillon O."/>
            <person name="Aury J.-M."/>
            <person name="Brunet F."/>
            <person name="Petit J.-L."/>
            <person name="Stange-Thomann N."/>
            <person name="Mauceli E."/>
            <person name="Bouneau L."/>
            <person name="Fischer C."/>
            <person name="Ozouf-Costaz C."/>
            <person name="Bernot A."/>
            <person name="Nicaud S."/>
            <person name="Jaffe D."/>
            <person name="Fisher S."/>
            <person name="Lutfalla G."/>
            <person name="Dossat C."/>
            <person name="Segurens B."/>
            <person name="Dasilva C."/>
            <person name="Salanoubat M."/>
            <person name="Levy M."/>
            <person name="Boudet N."/>
            <person name="Castellano S."/>
            <person name="Anthouard V."/>
            <person name="Jubin C."/>
            <person name="Castelli V."/>
            <person name="Katinka M."/>
            <person name="Vacherie B."/>
            <person name="Biemont C."/>
            <person name="Skalli Z."/>
            <person name="Cattolico L."/>
            <person name="Poulain J."/>
            <person name="De Berardinis V."/>
            <person name="Cruaud C."/>
            <person name="Duprat S."/>
            <person name="Brottier P."/>
            <person name="Coutanceau J.-P."/>
            <person name="Gouzy J."/>
            <person name="Parra G."/>
            <person name="Lardier G."/>
            <person name="Chapple C."/>
            <person name="McKernan K.J."/>
            <person name="McEwan P."/>
            <person name="Bosak S."/>
            <person name="Kellis M."/>
            <person name="Volff J.-N."/>
            <person name="Guigo R."/>
            <person name="Zody M.C."/>
            <person name="Mesirov J."/>
            <person name="Lindblad-Toh K."/>
            <person name="Birren B."/>
            <person name="Nusbaum C."/>
            <person name="Kahn D."/>
            <person name="Robinson-Rechavi M."/>
            <person name="Laudet V."/>
            <person name="Schachter V."/>
            <person name="Quetier F."/>
            <person name="Saurin W."/>
            <person name="Scarpelli C."/>
            <person name="Wincker P."/>
            <person name="Lander E.S."/>
            <person name="Weissenbach J."/>
            <person name="Roest Crollius H."/>
        </authorList>
    </citation>
    <scope>NUCLEOTIDE SEQUENCE [LARGE SCALE GENOMIC DNA]</scope>
</reference>
<dbReference type="Gene3D" id="3.40.50.200">
    <property type="entry name" value="Peptidase S8/S53 domain"/>
    <property type="match status" value="1"/>
</dbReference>
<feature type="region of interest" description="Disordered" evidence="1">
    <location>
        <begin position="21"/>
        <end position="41"/>
    </location>
</feature>
<comment type="caution">
    <text evidence="2">The sequence shown here is derived from an EMBL/GenBank/DDBJ whole genome shotgun (WGS) entry which is preliminary data.</text>
</comment>
<dbReference type="GO" id="GO:0006508">
    <property type="term" value="P:proteolysis"/>
    <property type="evidence" value="ECO:0007669"/>
    <property type="project" value="InterPro"/>
</dbReference>
<evidence type="ECO:0000313" key="2">
    <source>
        <dbReference type="EMBL" id="CAF98084.1"/>
    </source>
</evidence>
<evidence type="ECO:0000256" key="1">
    <source>
        <dbReference type="SAM" id="MobiDB-lite"/>
    </source>
</evidence>
<dbReference type="InterPro" id="IPR036852">
    <property type="entry name" value="Peptidase_S8/S53_dom_sf"/>
</dbReference>
<accession>Q4SMP8</accession>
<proteinExistence type="predicted"/>
<dbReference type="OrthoDB" id="300641at2759"/>
<dbReference type="SUPFAM" id="SSF52743">
    <property type="entry name" value="Subtilisin-like"/>
    <property type="match status" value="1"/>
</dbReference>
<dbReference type="GO" id="GO:0004252">
    <property type="term" value="F:serine-type endopeptidase activity"/>
    <property type="evidence" value="ECO:0007669"/>
    <property type="project" value="InterPro"/>
</dbReference>
<reference evidence="2" key="2">
    <citation type="submission" date="2004-02" db="EMBL/GenBank/DDBJ databases">
        <authorList>
            <consortium name="Genoscope"/>
            <consortium name="Whitehead Institute Centre for Genome Research"/>
        </authorList>
    </citation>
    <scope>NUCLEOTIDE SEQUENCE</scope>
</reference>
<gene>
    <name evidence="2" type="ORF">GSTENG00015656001</name>
</gene>
<sequence>MLAPLGGGHVAAEATTAISLPGGRSWRMEPPADREPKENRRDQCLTFNDPLWPIQWELFAQGEYGAGGLDLNIMPVWCNNVTGDGVVVSIIDDVCAASTGWLPPVSSLVGCVHTRASVRCVQLVRGGGRSGRGAAPLGGLMLAGGTGEVALQGAPGVRPSSL</sequence>
<dbReference type="KEGG" id="tng:GSTEN00015656G001"/>
<feature type="compositionally biased region" description="Basic and acidic residues" evidence="1">
    <location>
        <begin position="26"/>
        <end position="41"/>
    </location>
</feature>